<dbReference type="Pfam" id="PF13280">
    <property type="entry name" value="WYL"/>
    <property type="match status" value="1"/>
</dbReference>
<evidence type="ECO:0000313" key="5">
    <source>
        <dbReference type="Proteomes" id="UP000658225"/>
    </source>
</evidence>
<dbReference type="InterPro" id="IPR051534">
    <property type="entry name" value="CBASS_pafABC_assoc_protein"/>
</dbReference>
<keyword evidence="1" id="KW-0805">Transcription regulation</keyword>
<evidence type="ECO:0000313" key="4">
    <source>
        <dbReference type="EMBL" id="MBE1555842.1"/>
    </source>
</evidence>
<dbReference type="InterPro" id="IPR028349">
    <property type="entry name" value="PafC-like"/>
</dbReference>
<dbReference type="PANTHER" id="PTHR34580:SF8">
    <property type="entry name" value="WYL DOMAIN-CONTAINING PROTEIN"/>
    <property type="match status" value="1"/>
</dbReference>
<reference evidence="4" key="1">
    <citation type="submission" date="2020-10" db="EMBL/GenBank/DDBJ databases">
        <title>Genomic Encyclopedia of Type Strains, Phase IV (KMG-IV): sequencing the most valuable type-strain genomes for metagenomic binning, comparative biology and taxonomic classification.</title>
        <authorList>
            <person name="Goeker M."/>
        </authorList>
    </citation>
    <scope>NUCLEOTIDE SEQUENCE</scope>
    <source>
        <strain evidence="4">DSM 13886</strain>
    </source>
</reference>
<dbReference type="PROSITE" id="PS52050">
    <property type="entry name" value="WYL"/>
    <property type="match status" value="1"/>
</dbReference>
<keyword evidence="5" id="KW-1185">Reference proteome</keyword>
<dbReference type="InterPro" id="IPR036390">
    <property type="entry name" value="WH_DNA-bd_sf"/>
</dbReference>
<dbReference type="Gene3D" id="1.10.10.10">
    <property type="entry name" value="Winged helix-like DNA-binding domain superfamily/Winged helix DNA-binding domain"/>
    <property type="match status" value="1"/>
</dbReference>
<dbReference type="InterPro" id="IPR057727">
    <property type="entry name" value="WCX_dom"/>
</dbReference>
<dbReference type="Pfam" id="PF25583">
    <property type="entry name" value="WCX"/>
    <property type="match status" value="1"/>
</dbReference>
<dbReference type="SUPFAM" id="SSF46785">
    <property type="entry name" value="Winged helix' DNA-binding domain"/>
    <property type="match status" value="1"/>
</dbReference>
<dbReference type="InterPro" id="IPR013196">
    <property type="entry name" value="HTH_11"/>
</dbReference>
<dbReference type="InterPro" id="IPR001034">
    <property type="entry name" value="DeoR_HTH"/>
</dbReference>
<proteinExistence type="predicted"/>
<dbReference type="RefSeq" id="WP_192599530.1">
    <property type="nucleotide sequence ID" value="NZ_JADBEL010000017.1"/>
</dbReference>
<evidence type="ECO:0000256" key="1">
    <source>
        <dbReference type="ARBA" id="ARBA00023015"/>
    </source>
</evidence>
<dbReference type="Proteomes" id="UP000658225">
    <property type="component" value="Unassembled WGS sequence"/>
</dbReference>
<keyword evidence="4" id="KW-0238">DNA-binding</keyword>
<dbReference type="PROSITE" id="PS51000">
    <property type="entry name" value="HTH_DEOR_2"/>
    <property type="match status" value="1"/>
</dbReference>
<evidence type="ECO:0000256" key="2">
    <source>
        <dbReference type="ARBA" id="ARBA00023163"/>
    </source>
</evidence>
<name>A0A927RFT2_9BACL</name>
<evidence type="ECO:0000259" key="3">
    <source>
        <dbReference type="PROSITE" id="PS51000"/>
    </source>
</evidence>
<dbReference type="EMBL" id="JADBEL010000017">
    <property type="protein sequence ID" value="MBE1555842.1"/>
    <property type="molecule type" value="Genomic_DNA"/>
</dbReference>
<dbReference type="PIRSF" id="PIRSF016838">
    <property type="entry name" value="PafC"/>
    <property type="match status" value="1"/>
</dbReference>
<dbReference type="GO" id="GO:0003677">
    <property type="term" value="F:DNA binding"/>
    <property type="evidence" value="ECO:0007669"/>
    <property type="project" value="UniProtKB-KW"/>
</dbReference>
<protein>
    <submittedName>
        <fullName evidence="4">DNA-binding transcriptional regulator YafY</fullName>
    </submittedName>
</protein>
<gene>
    <name evidence="4" type="ORF">H4683_002962</name>
</gene>
<accession>A0A927RFT2</accession>
<dbReference type="InterPro" id="IPR026881">
    <property type="entry name" value="WYL_dom"/>
</dbReference>
<dbReference type="AlphaFoldDB" id="A0A927RFT2"/>
<comment type="caution">
    <text evidence="4">The sequence shown here is derived from an EMBL/GenBank/DDBJ whole genome shotgun (WGS) entry which is preliminary data.</text>
</comment>
<sequence length="307" mass="35358">MKLNRLLTMTMILINRKKVKAQEFAELFDVSIRTVYRDVEALSSAGIPVISYQGADGGISLIDGYRIDKQILTKEELNSMSIALKSVLTAYQDPHAEAVLEKITGIAGDKDKSSIDYVFIDESPWGQSVYVKEKLTIVKQAIEASICVKFTYSDSNKLVTSRTIEPHTLVQKGRTWYVYGYCLLKNEFRLFKLARIKDLQLCNESFIRKAINLSELPWDKAWYSPENTVSLKLAFHPDIRLKMVDMFGVELIEDGQSIVKVEIPEDEWLYGFILSFTDKVEVLEPIHIREIIKDKVRKMFHIYEKNK</sequence>
<keyword evidence="2" id="KW-0804">Transcription</keyword>
<organism evidence="4 5">
    <name type="scientific">Sporosarcina limicola</name>
    <dbReference type="NCBI Taxonomy" id="34101"/>
    <lineage>
        <taxon>Bacteria</taxon>
        <taxon>Bacillati</taxon>
        <taxon>Bacillota</taxon>
        <taxon>Bacilli</taxon>
        <taxon>Bacillales</taxon>
        <taxon>Caryophanaceae</taxon>
        <taxon>Sporosarcina</taxon>
    </lineage>
</organism>
<dbReference type="InterPro" id="IPR036388">
    <property type="entry name" value="WH-like_DNA-bd_sf"/>
</dbReference>
<feature type="domain" description="HTH deoR-type" evidence="3">
    <location>
        <begin position="2"/>
        <end position="57"/>
    </location>
</feature>
<dbReference type="GO" id="GO:0003700">
    <property type="term" value="F:DNA-binding transcription factor activity"/>
    <property type="evidence" value="ECO:0007669"/>
    <property type="project" value="InterPro"/>
</dbReference>
<dbReference type="Pfam" id="PF08279">
    <property type="entry name" value="HTH_11"/>
    <property type="match status" value="1"/>
</dbReference>
<dbReference type="PANTHER" id="PTHR34580">
    <property type="match status" value="1"/>
</dbReference>